<feature type="domain" description="CxC1-like cysteine cluster associated with KDZ transposases" evidence="2">
    <location>
        <begin position="202"/>
        <end position="288"/>
    </location>
</feature>
<dbReference type="EMBL" id="FMWP01000013">
    <property type="protein sequence ID" value="SCZ89418.1"/>
    <property type="molecule type" value="Genomic_DNA"/>
</dbReference>
<organism evidence="3 4">
    <name type="scientific">Microbotryum saponariae</name>
    <dbReference type="NCBI Taxonomy" id="289078"/>
    <lineage>
        <taxon>Eukaryota</taxon>
        <taxon>Fungi</taxon>
        <taxon>Dikarya</taxon>
        <taxon>Basidiomycota</taxon>
        <taxon>Pucciniomycotina</taxon>
        <taxon>Microbotryomycetes</taxon>
        <taxon>Microbotryales</taxon>
        <taxon>Microbotryaceae</taxon>
        <taxon>Microbotryum</taxon>
    </lineage>
</organism>
<dbReference type="OrthoDB" id="2505259at2759"/>
<dbReference type="Pfam" id="PF18802">
    <property type="entry name" value="CxC1"/>
    <property type="match status" value="1"/>
</dbReference>
<dbReference type="PANTHER" id="PTHR33096:SF1">
    <property type="entry name" value="CXC1-LIKE CYSTEINE CLUSTER ASSOCIATED WITH KDZ TRANSPOSASES DOMAIN-CONTAINING PROTEIN"/>
    <property type="match status" value="1"/>
</dbReference>
<protein>
    <submittedName>
        <fullName evidence="3">BZ3500_MvSof-1268-A1-R1_Chr1-1g01166 protein</fullName>
    </submittedName>
</protein>
<dbReference type="PANTHER" id="PTHR33096">
    <property type="entry name" value="CXC2 DOMAIN-CONTAINING PROTEIN"/>
    <property type="match status" value="1"/>
</dbReference>
<evidence type="ECO:0000256" key="1">
    <source>
        <dbReference type="SAM" id="MobiDB-lite"/>
    </source>
</evidence>
<dbReference type="AlphaFoldDB" id="A0A2X0KD50"/>
<sequence length="739" mass="82637">MHLTRRRHAAEEKIPLCVQCSPAEVQTVGPPRPPRLRPAGCLSAYQLLNPLQNLRRQSSASSTLPPPQHELIPGASASHYARGSDITQQDLDDFGQEGVWVDEEDLGGMDLASENALESTVYTRVDNSDSPPRPTYRQLYVTPPNTARREGYLKYITLDAELRKSLRAKLFGRFLEFRRDSKLHLRPLVSEDDLDDHDAPPPCACNCILTREIILYDVTAFYKLQVTFCASESRCATDVERLAQLGFISSTASMPMTAFSFRLVEQAHASWKVSPRALTGYADGLKEYYSGCGWGRGHYTGHPWDKDLRKQLQRAIDEYRALVTCEKDSGDLLVGTVDSYRQTREKNSKHDVQGIVPDIFLAEEEVQAMKAEVEASVRPTKKAADDGAGSTSSRVVDTGLVACVCRHDVNLKMVNLERSGEKLYYALAILKCISERLPENAKIGVLYDIARNFKHHIEKTKCAYFPIICHPRQLLPKLFKRLEFATSVFHAYAHIWSCQVEFNPRLIPNFGLTDGEGSVRAKARVGEEEARIGAEVRQALAWIEDEKTRITNTLSESIDPADAKSIFGTEDVEEIRGRALIILDRRMELLQLRECSWSQNDHFFDVWLETRGQSEGQSEPMPPALSELRGLHQRLNATGRTVKKAKHHQRPVHNRSGTRGSMGTSGLDDSAGPPPLARDVQQVRAIEAQMDMSDGAELANEVGPLSAQLLEQDGEMGSSSDESYGDDFAGQEDEYFSDV</sequence>
<feature type="compositionally biased region" description="Basic residues" evidence="1">
    <location>
        <begin position="641"/>
        <end position="653"/>
    </location>
</feature>
<evidence type="ECO:0000313" key="4">
    <source>
        <dbReference type="Proteomes" id="UP000249723"/>
    </source>
</evidence>
<evidence type="ECO:0000259" key="2">
    <source>
        <dbReference type="Pfam" id="PF18802"/>
    </source>
</evidence>
<proteinExistence type="predicted"/>
<feature type="region of interest" description="Disordered" evidence="1">
    <location>
        <begin position="695"/>
        <end position="739"/>
    </location>
</feature>
<reference evidence="4" key="1">
    <citation type="submission" date="2016-10" db="EMBL/GenBank/DDBJ databases">
        <authorList>
            <person name="Jeantristanb JTB J.-T."/>
            <person name="Ricardo R."/>
        </authorList>
    </citation>
    <scope>NUCLEOTIDE SEQUENCE [LARGE SCALE GENOMIC DNA]</scope>
</reference>
<feature type="compositionally biased region" description="Acidic residues" evidence="1">
    <location>
        <begin position="723"/>
        <end position="739"/>
    </location>
</feature>
<feature type="region of interest" description="Disordered" evidence="1">
    <location>
        <begin position="640"/>
        <end position="676"/>
    </location>
</feature>
<name>A0A2X0KD50_9BASI</name>
<feature type="compositionally biased region" description="Low complexity" evidence="1">
    <location>
        <begin position="655"/>
        <end position="666"/>
    </location>
</feature>
<gene>
    <name evidence="3" type="ORF">BZ3500_MVSOF-1268-A1-R1_CHR1-1G01166</name>
</gene>
<dbReference type="InterPro" id="IPR040521">
    <property type="entry name" value="KDZ"/>
</dbReference>
<dbReference type="Pfam" id="PF18758">
    <property type="entry name" value="KDZ"/>
    <property type="match status" value="1"/>
</dbReference>
<dbReference type="InterPro" id="IPR041320">
    <property type="entry name" value="CxC1"/>
</dbReference>
<dbReference type="STRING" id="289078.A0A2X0KD50"/>
<dbReference type="Proteomes" id="UP000249723">
    <property type="component" value="Unassembled WGS sequence"/>
</dbReference>
<keyword evidence="4" id="KW-1185">Reference proteome</keyword>
<evidence type="ECO:0000313" key="3">
    <source>
        <dbReference type="EMBL" id="SCZ89418.1"/>
    </source>
</evidence>
<accession>A0A2X0KD50</accession>